<accession>A0ABU8ML20</accession>
<dbReference type="InterPro" id="IPR011251">
    <property type="entry name" value="Luciferase-like_dom"/>
</dbReference>
<dbReference type="InterPro" id="IPR036661">
    <property type="entry name" value="Luciferase-like_sf"/>
</dbReference>
<dbReference type="PANTHER" id="PTHR42847:SF4">
    <property type="entry name" value="ALKANESULFONATE MONOOXYGENASE-RELATED"/>
    <property type="match status" value="1"/>
</dbReference>
<comment type="caution">
    <text evidence="6">The sequence shown here is derived from an EMBL/GenBank/DDBJ whole genome shotgun (WGS) entry which is preliminary data.</text>
</comment>
<evidence type="ECO:0000256" key="4">
    <source>
        <dbReference type="ARBA" id="ARBA00023033"/>
    </source>
</evidence>
<evidence type="ECO:0000313" key="7">
    <source>
        <dbReference type="Proteomes" id="UP001385809"/>
    </source>
</evidence>
<feature type="domain" description="Luciferase-like" evidence="5">
    <location>
        <begin position="15"/>
        <end position="266"/>
    </location>
</feature>
<dbReference type="Proteomes" id="UP001385809">
    <property type="component" value="Unassembled WGS sequence"/>
</dbReference>
<keyword evidence="7" id="KW-1185">Reference proteome</keyword>
<dbReference type="EMBL" id="JBBEGN010000003">
    <property type="protein sequence ID" value="MEJ2867999.1"/>
    <property type="molecule type" value="Genomic_DNA"/>
</dbReference>
<sequence length="296" mass="31642">MESLEFGVNLFSCPPPAEFAELVRRVDALGVDVLAAPDHLGAASPFAVLVAAGGVSDRLRLRTYVLNAGFWNAALLAREVATADVLTGGRIEVGIGAGHMRSEHDDAGLPWHDHAGRVAAMTDLVADLRRRLADPAMAPRPVQEPVPVMIGAMSERALDVAAREAEIVGLAGLRQVRGQRMGTFTVVSAEETDRRVAEVRERAAGRSYRTDLLLQNVVVDREPEAAAREFAAAVGDRITVAELLDTPFVLFAPSAAEAAEELERRRVRYGLTSVTTHEPSMTALGEVLAAHRSGAS</sequence>
<proteinExistence type="predicted"/>
<evidence type="ECO:0000256" key="3">
    <source>
        <dbReference type="ARBA" id="ARBA00023002"/>
    </source>
</evidence>
<keyword evidence="2" id="KW-0288">FMN</keyword>
<keyword evidence="1" id="KW-0285">Flavoprotein</keyword>
<dbReference type="SUPFAM" id="SSF51679">
    <property type="entry name" value="Bacterial luciferase-like"/>
    <property type="match status" value="1"/>
</dbReference>
<evidence type="ECO:0000313" key="6">
    <source>
        <dbReference type="EMBL" id="MEJ2867999.1"/>
    </source>
</evidence>
<keyword evidence="4" id="KW-0503">Monooxygenase</keyword>
<evidence type="ECO:0000256" key="1">
    <source>
        <dbReference type="ARBA" id="ARBA00022630"/>
    </source>
</evidence>
<name>A0ABU8ML20_9PSEU</name>
<gene>
    <name evidence="6" type="ORF">WCD74_09505</name>
</gene>
<dbReference type="Pfam" id="PF00296">
    <property type="entry name" value="Bac_luciferase"/>
    <property type="match status" value="1"/>
</dbReference>
<dbReference type="NCBIfam" id="TIGR03621">
    <property type="entry name" value="F420_MSMEG_2516"/>
    <property type="match status" value="1"/>
</dbReference>
<evidence type="ECO:0000259" key="5">
    <source>
        <dbReference type="Pfam" id="PF00296"/>
    </source>
</evidence>
<dbReference type="Gene3D" id="3.20.20.30">
    <property type="entry name" value="Luciferase-like domain"/>
    <property type="match status" value="1"/>
</dbReference>
<protein>
    <submittedName>
        <fullName evidence="6">TIGR03621 family F420-dependent LLM class oxidoreductase</fullName>
    </submittedName>
</protein>
<dbReference type="InterPro" id="IPR019923">
    <property type="entry name" value="Lucif-like_OxRdtase_MSMEG_2516"/>
</dbReference>
<dbReference type="InterPro" id="IPR050172">
    <property type="entry name" value="SsuD_RutA_monooxygenase"/>
</dbReference>
<dbReference type="RefSeq" id="WP_337694598.1">
    <property type="nucleotide sequence ID" value="NZ_JBBEGN010000003.1"/>
</dbReference>
<dbReference type="PANTHER" id="PTHR42847">
    <property type="entry name" value="ALKANESULFONATE MONOOXYGENASE"/>
    <property type="match status" value="1"/>
</dbReference>
<reference evidence="6 7" key="1">
    <citation type="submission" date="2024-03" db="EMBL/GenBank/DDBJ databases">
        <title>Actinomycetospora sp. OC33-EN08, a novel actinomycete isolated from wild orchid (Aerides multiflora).</title>
        <authorList>
            <person name="Suriyachadkun C."/>
        </authorList>
    </citation>
    <scope>NUCLEOTIDE SEQUENCE [LARGE SCALE GENOMIC DNA]</scope>
    <source>
        <strain evidence="6 7">OC33-EN08</strain>
    </source>
</reference>
<evidence type="ECO:0000256" key="2">
    <source>
        <dbReference type="ARBA" id="ARBA00022643"/>
    </source>
</evidence>
<organism evidence="6 7">
    <name type="scientific">Actinomycetospora aurantiaca</name>
    <dbReference type="NCBI Taxonomy" id="3129233"/>
    <lineage>
        <taxon>Bacteria</taxon>
        <taxon>Bacillati</taxon>
        <taxon>Actinomycetota</taxon>
        <taxon>Actinomycetes</taxon>
        <taxon>Pseudonocardiales</taxon>
        <taxon>Pseudonocardiaceae</taxon>
        <taxon>Actinomycetospora</taxon>
    </lineage>
</organism>
<keyword evidence="3" id="KW-0560">Oxidoreductase</keyword>